<dbReference type="InterPro" id="IPR005069">
    <property type="entry name" value="Nucl-diP-sugar_transferase"/>
</dbReference>
<dbReference type="AlphaFoldDB" id="A0A5J9T359"/>
<evidence type="ECO:0000259" key="2">
    <source>
        <dbReference type="Pfam" id="PF03407"/>
    </source>
</evidence>
<dbReference type="InterPro" id="IPR044821">
    <property type="entry name" value="At1g28695/At4g15970-like"/>
</dbReference>
<keyword evidence="1" id="KW-1133">Transmembrane helix</keyword>
<protein>
    <recommendedName>
        <fullName evidence="2">Nucleotide-diphospho-sugar transferase domain-containing protein</fullName>
    </recommendedName>
</protein>
<dbReference type="EMBL" id="RWGY01000051">
    <property type="protein sequence ID" value="TVU05806.1"/>
    <property type="molecule type" value="Genomic_DNA"/>
</dbReference>
<accession>A0A5J9T359</accession>
<keyword evidence="4" id="KW-1185">Reference proteome</keyword>
<organism evidence="3 4">
    <name type="scientific">Eragrostis curvula</name>
    <name type="common">weeping love grass</name>
    <dbReference type="NCBI Taxonomy" id="38414"/>
    <lineage>
        <taxon>Eukaryota</taxon>
        <taxon>Viridiplantae</taxon>
        <taxon>Streptophyta</taxon>
        <taxon>Embryophyta</taxon>
        <taxon>Tracheophyta</taxon>
        <taxon>Spermatophyta</taxon>
        <taxon>Magnoliopsida</taxon>
        <taxon>Liliopsida</taxon>
        <taxon>Poales</taxon>
        <taxon>Poaceae</taxon>
        <taxon>PACMAD clade</taxon>
        <taxon>Chloridoideae</taxon>
        <taxon>Eragrostideae</taxon>
        <taxon>Eragrostidinae</taxon>
        <taxon>Eragrostis</taxon>
    </lineage>
</organism>
<dbReference type="Pfam" id="PF03407">
    <property type="entry name" value="Nucleotid_trans"/>
    <property type="match status" value="1"/>
</dbReference>
<dbReference type="PROSITE" id="PS51257">
    <property type="entry name" value="PROKAR_LIPOPROTEIN"/>
    <property type="match status" value="1"/>
</dbReference>
<comment type="caution">
    <text evidence="3">The sequence shown here is derived from an EMBL/GenBank/DDBJ whole genome shotgun (WGS) entry which is preliminary data.</text>
</comment>
<dbReference type="PANTHER" id="PTHR46038:SF5">
    <property type="entry name" value="NUCLEOTIDE-DIPHOSPHO-SUGAR TRANSFERASE FAMILY PROTEIN"/>
    <property type="match status" value="1"/>
</dbReference>
<dbReference type="Gramene" id="TVU05806">
    <property type="protein sequence ID" value="TVU05806"/>
    <property type="gene ID" value="EJB05_48989"/>
</dbReference>
<keyword evidence="1" id="KW-0472">Membrane</keyword>
<feature type="transmembrane region" description="Helical" evidence="1">
    <location>
        <begin position="20"/>
        <end position="37"/>
    </location>
</feature>
<dbReference type="Proteomes" id="UP000324897">
    <property type="component" value="Unassembled WGS sequence"/>
</dbReference>
<reference evidence="3 4" key="1">
    <citation type="journal article" date="2019" name="Sci. Rep.">
        <title>A high-quality genome of Eragrostis curvula grass provides insights into Poaceae evolution and supports new strategies to enhance forage quality.</title>
        <authorList>
            <person name="Carballo J."/>
            <person name="Santos B.A.C.M."/>
            <person name="Zappacosta D."/>
            <person name="Garbus I."/>
            <person name="Selva J.P."/>
            <person name="Gallo C.A."/>
            <person name="Diaz A."/>
            <person name="Albertini E."/>
            <person name="Caccamo M."/>
            <person name="Echenique V."/>
        </authorList>
    </citation>
    <scope>NUCLEOTIDE SEQUENCE [LARGE SCALE GENOMIC DNA]</scope>
    <source>
        <strain evidence="4">cv. Victoria</strain>
        <tissue evidence="3">Leaf</tissue>
    </source>
</reference>
<dbReference type="PANTHER" id="PTHR46038">
    <property type="entry name" value="EXPRESSED PROTEIN-RELATED"/>
    <property type="match status" value="1"/>
</dbReference>
<keyword evidence="1" id="KW-0812">Transmembrane</keyword>
<gene>
    <name evidence="3" type="ORF">EJB05_48989</name>
</gene>
<evidence type="ECO:0000256" key="1">
    <source>
        <dbReference type="SAM" id="Phobius"/>
    </source>
</evidence>
<evidence type="ECO:0000313" key="4">
    <source>
        <dbReference type="Proteomes" id="UP000324897"/>
    </source>
</evidence>
<dbReference type="OrthoDB" id="496324at2759"/>
<feature type="domain" description="Nucleotide-diphospho-sugar transferase" evidence="2">
    <location>
        <begin position="132"/>
        <end position="338"/>
    </location>
</feature>
<name>A0A5J9T359_9POAL</name>
<evidence type="ECO:0000313" key="3">
    <source>
        <dbReference type="EMBL" id="TVU05806.1"/>
    </source>
</evidence>
<feature type="non-terminal residue" evidence="3">
    <location>
        <position position="1"/>
    </location>
</feature>
<sequence length="358" mass="40230">MCGKRDHSVFSLKMYSRRDFAGVLVGAAIAVACFLLVPPSSPPCRVVPAGPEPAVLGGDGAQADQSSTKKLDMPAASSFPNEDKLMELLGRAAMEDDKTIIMTFTNEAFSAPGSLMDLFLESFHTGLKTEPLLKHLVIVAVDAAAFARCQEVHPLCYHLAVDGGADFSSEQEFNAKDYLDMMWLRHRFQARVLELGFSFVFTVRDIDNIDVDIVWFRNPLLRVPVAADIAMSCDQYFGENPYDLNKKANGGFVFARSRPRTVAFYRDWYGEARAAYPGRNEQFVFDKVKRRLAERHGLAVQFVDTAYLSGFCHNNRDFRKLCTFHGNCIPGLQRKLAHLRQVLDEWKQFRANHTALTD</sequence>
<proteinExistence type="predicted"/>